<dbReference type="PANTHER" id="PTHR33362">
    <property type="entry name" value="SIALIC ACID TRAP TRANSPORTER PERMEASE PROTEIN SIAT-RELATED"/>
    <property type="match status" value="1"/>
</dbReference>
<organism evidence="9 10">
    <name type="scientific">Pseudohoeflea suaedae</name>
    <dbReference type="NCBI Taxonomy" id="877384"/>
    <lineage>
        <taxon>Bacteria</taxon>
        <taxon>Pseudomonadati</taxon>
        <taxon>Pseudomonadota</taxon>
        <taxon>Alphaproteobacteria</taxon>
        <taxon>Hyphomicrobiales</taxon>
        <taxon>Rhizobiaceae</taxon>
        <taxon>Pseudohoeflea</taxon>
    </lineage>
</organism>
<dbReference type="Pfam" id="PF06808">
    <property type="entry name" value="DctM"/>
    <property type="match status" value="1"/>
</dbReference>
<evidence type="ECO:0000256" key="5">
    <source>
        <dbReference type="ARBA" id="ARBA00022989"/>
    </source>
</evidence>
<reference evidence="9 10" key="1">
    <citation type="journal article" date="2013" name="Int. J. Syst. Evol. Microbiol.">
        <title>Hoeflea suaedae sp. nov., an endophytic bacterium isolated from the root of the halophyte Suaeda maritima.</title>
        <authorList>
            <person name="Chung E.J."/>
            <person name="Park J.A."/>
            <person name="Pramanik P."/>
            <person name="Bibi F."/>
            <person name="Jeon C.O."/>
            <person name="Chung Y.R."/>
        </authorList>
    </citation>
    <scope>NUCLEOTIDE SEQUENCE [LARGE SCALE GENOMIC DNA]</scope>
    <source>
        <strain evidence="9 10">YC6898</strain>
    </source>
</reference>
<feature type="transmembrane region" description="Helical" evidence="7">
    <location>
        <begin position="315"/>
        <end position="345"/>
    </location>
</feature>
<comment type="subcellular location">
    <subcellularLocation>
        <location evidence="1 7">Cell inner membrane</location>
        <topology evidence="1 7">Multi-pass membrane protein</topology>
    </subcellularLocation>
</comment>
<gene>
    <name evidence="9" type="ORF">E2A64_14315</name>
</gene>
<feature type="transmembrane region" description="Helical" evidence="7">
    <location>
        <begin position="357"/>
        <end position="378"/>
    </location>
</feature>
<evidence type="ECO:0000256" key="3">
    <source>
        <dbReference type="ARBA" id="ARBA00022519"/>
    </source>
</evidence>
<dbReference type="PANTHER" id="PTHR33362:SF2">
    <property type="entry name" value="TRAP TRANSPORTER LARGE PERMEASE PROTEIN"/>
    <property type="match status" value="1"/>
</dbReference>
<evidence type="ECO:0000256" key="2">
    <source>
        <dbReference type="ARBA" id="ARBA00022475"/>
    </source>
</evidence>
<keyword evidence="7" id="KW-0813">Transport</keyword>
<dbReference type="NCBIfam" id="TIGR00786">
    <property type="entry name" value="dctM"/>
    <property type="match status" value="1"/>
</dbReference>
<proteinExistence type="inferred from homology"/>
<feature type="transmembrane region" description="Helical" evidence="7">
    <location>
        <begin position="93"/>
        <end position="114"/>
    </location>
</feature>
<keyword evidence="2" id="KW-1003">Cell membrane</keyword>
<evidence type="ECO:0000256" key="6">
    <source>
        <dbReference type="ARBA" id="ARBA00023136"/>
    </source>
</evidence>
<comment type="subunit">
    <text evidence="7">The complex comprises the extracytoplasmic solute receptor protein and the two transmembrane proteins.</text>
</comment>
<comment type="function">
    <text evidence="7">Part of the tripartite ATP-independent periplasmic (TRAP) transport system.</text>
</comment>
<sequence>MISPLALLLISFFAMMVVGVPLSFAMLASTIVYFVYVGQPLYLVVQQFFIGIDSFTLLAIPFFMLAGDLMVVSGTAEKMLTFSNAVVGRFKGGVGYVTIVSSMLFGGCSGSAISEIAGLGRMQVRMMERGGFTKPFATALAVSASIKGAIIPPSIPMVLVGAITGTSIGGLLVGGAVPGVLVAIAMAVVVVLTSRNMKRARDERLTPGAFLRILVQSLPFLTMPFIILGGILSGVFTPTEASAAAVAYGLILLVASKRGTIDWKTLGLLFARSGTLAAVVLLLSGASAVFSWVLAAEKVPELIAGALFGITDNKYVILLIINIFLLLWGMVMDMLPAIFIIVPMLMPLAVKLGIDPVHFGVVVVFNLVIGLITPPYGAALFTGSIVTGVPLERVVRSMWPFLLAAIAVLMIITYVPQTVLFLPHLFGLN</sequence>
<feature type="transmembrane region" description="Helical" evidence="7">
    <location>
        <begin position="213"/>
        <end position="235"/>
    </location>
</feature>
<dbReference type="InterPro" id="IPR010656">
    <property type="entry name" value="DctM"/>
</dbReference>
<protein>
    <recommendedName>
        <fullName evidence="7">TRAP transporter large permease protein</fullName>
    </recommendedName>
</protein>
<evidence type="ECO:0000313" key="9">
    <source>
        <dbReference type="EMBL" id="TDH34904.1"/>
    </source>
</evidence>
<keyword evidence="3 7" id="KW-0997">Cell inner membrane</keyword>
<feature type="transmembrane region" description="Helical" evidence="7">
    <location>
        <begin position="269"/>
        <end position="295"/>
    </location>
</feature>
<comment type="caution">
    <text evidence="9">The sequence shown here is derived from an EMBL/GenBank/DDBJ whole genome shotgun (WGS) entry which is preliminary data.</text>
</comment>
<dbReference type="GO" id="GO:0022857">
    <property type="term" value="F:transmembrane transporter activity"/>
    <property type="evidence" value="ECO:0007669"/>
    <property type="project" value="UniProtKB-UniRule"/>
</dbReference>
<evidence type="ECO:0000256" key="1">
    <source>
        <dbReference type="ARBA" id="ARBA00004429"/>
    </source>
</evidence>
<feature type="transmembrane region" description="Helical" evidence="7">
    <location>
        <begin position="48"/>
        <end position="73"/>
    </location>
</feature>
<evidence type="ECO:0000259" key="8">
    <source>
        <dbReference type="Pfam" id="PF06808"/>
    </source>
</evidence>
<feature type="transmembrane region" description="Helical" evidence="7">
    <location>
        <begin position="135"/>
        <end position="155"/>
    </location>
</feature>
<keyword evidence="5 7" id="KW-1133">Transmembrane helix</keyword>
<dbReference type="PIRSF" id="PIRSF006066">
    <property type="entry name" value="HI0050"/>
    <property type="match status" value="1"/>
</dbReference>
<dbReference type="GO" id="GO:0005886">
    <property type="term" value="C:plasma membrane"/>
    <property type="evidence" value="ECO:0007669"/>
    <property type="project" value="UniProtKB-SubCell"/>
</dbReference>
<keyword evidence="6 7" id="KW-0472">Membrane</keyword>
<dbReference type="InterPro" id="IPR004681">
    <property type="entry name" value="TRAP_DctM"/>
</dbReference>
<dbReference type="RefSeq" id="WP_133285189.1">
    <property type="nucleotide sequence ID" value="NZ_SMSI01000003.1"/>
</dbReference>
<feature type="transmembrane region" description="Helical" evidence="7">
    <location>
        <begin position="167"/>
        <end position="192"/>
    </location>
</feature>
<accession>A0A4R5PJ60</accession>
<dbReference type="EMBL" id="SMSI01000003">
    <property type="protein sequence ID" value="TDH34904.1"/>
    <property type="molecule type" value="Genomic_DNA"/>
</dbReference>
<evidence type="ECO:0000256" key="7">
    <source>
        <dbReference type="RuleBase" id="RU369079"/>
    </source>
</evidence>
<dbReference type="Proteomes" id="UP000295131">
    <property type="component" value="Unassembled WGS sequence"/>
</dbReference>
<keyword evidence="4 7" id="KW-0812">Transmembrane</keyword>
<evidence type="ECO:0000313" key="10">
    <source>
        <dbReference type="Proteomes" id="UP000295131"/>
    </source>
</evidence>
<dbReference type="AlphaFoldDB" id="A0A4R5PJ60"/>
<evidence type="ECO:0000256" key="4">
    <source>
        <dbReference type="ARBA" id="ARBA00022692"/>
    </source>
</evidence>
<feature type="transmembrane region" description="Helical" evidence="7">
    <location>
        <begin position="398"/>
        <end position="422"/>
    </location>
</feature>
<comment type="similarity">
    <text evidence="7">Belongs to the TRAP transporter large permease family.</text>
</comment>
<feature type="domain" description="TRAP C4-dicarboxylate transport system permease DctM subunit" evidence="8">
    <location>
        <begin position="9"/>
        <end position="417"/>
    </location>
</feature>
<feature type="transmembrane region" description="Helical" evidence="7">
    <location>
        <begin position="241"/>
        <end position="257"/>
    </location>
</feature>
<keyword evidence="10" id="KW-1185">Reference proteome</keyword>
<feature type="transmembrane region" description="Helical" evidence="7">
    <location>
        <begin position="6"/>
        <end position="36"/>
    </location>
</feature>
<name>A0A4R5PJ60_9HYPH</name>
<dbReference type="OrthoDB" id="9790209at2"/>